<dbReference type="InterPro" id="IPR019172">
    <property type="entry name" value="Osteopetrosis-assoc_TM_1"/>
</dbReference>
<dbReference type="OrthoDB" id="8021850at2759"/>
<dbReference type="RefSeq" id="XP_012687509.2">
    <property type="nucleotide sequence ID" value="XM_012832055.3"/>
</dbReference>
<accession>A0A6P3W2V6</accession>
<evidence type="ECO:0000313" key="3">
    <source>
        <dbReference type="RefSeq" id="XP_012687509.2"/>
    </source>
</evidence>
<evidence type="ECO:0000256" key="1">
    <source>
        <dbReference type="SAM" id="Phobius"/>
    </source>
</evidence>
<dbReference type="Pfam" id="PF09777">
    <property type="entry name" value="OSTMP1"/>
    <property type="match status" value="1"/>
</dbReference>
<keyword evidence="1" id="KW-0472">Membrane</keyword>
<keyword evidence="1 3" id="KW-0812">Transmembrane</keyword>
<feature type="transmembrane region" description="Helical" evidence="1">
    <location>
        <begin position="267"/>
        <end position="287"/>
    </location>
</feature>
<dbReference type="GO" id="GO:0005829">
    <property type="term" value="C:cytosol"/>
    <property type="evidence" value="ECO:0007669"/>
    <property type="project" value="TreeGrafter"/>
</dbReference>
<dbReference type="AlphaFoldDB" id="A0A6P3W2V6"/>
<dbReference type="PANTHER" id="PTHR15644:SF2">
    <property type="entry name" value="OSTEOPETROSIS-ASSOCIATED TRANSMEMBRANE PROTEIN 1"/>
    <property type="match status" value="1"/>
</dbReference>
<gene>
    <name evidence="3" type="primary">ostm1</name>
</gene>
<keyword evidence="2" id="KW-1185">Reference proteome</keyword>
<reference evidence="3" key="1">
    <citation type="submission" date="2025-08" db="UniProtKB">
        <authorList>
            <consortium name="RefSeq"/>
        </authorList>
    </citation>
    <scope>IDENTIFICATION</scope>
</reference>
<evidence type="ECO:0000313" key="2">
    <source>
        <dbReference type="Proteomes" id="UP000515152"/>
    </source>
</evidence>
<name>A0A6P3W2V6_CLUHA</name>
<proteinExistence type="predicted"/>
<organism evidence="2 3">
    <name type="scientific">Clupea harengus</name>
    <name type="common">Atlantic herring</name>
    <dbReference type="NCBI Taxonomy" id="7950"/>
    <lineage>
        <taxon>Eukaryota</taxon>
        <taxon>Metazoa</taxon>
        <taxon>Chordata</taxon>
        <taxon>Craniata</taxon>
        <taxon>Vertebrata</taxon>
        <taxon>Euteleostomi</taxon>
        <taxon>Actinopterygii</taxon>
        <taxon>Neopterygii</taxon>
        <taxon>Teleostei</taxon>
        <taxon>Clupei</taxon>
        <taxon>Clupeiformes</taxon>
        <taxon>Clupeoidei</taxon>
        <taxon>Clupeidae</taxon>
        <taxon>Clupea</taxon>
    </lineage>
</organism>
<dbReference type="CTD" id="28962"/>
<dbReference type="KEGG" id="char:105904200"/>
<keyword evidence="1" id="KW-1133">Transmembrane helix</keyword>
<protein>
    <submittedName>
        <fullName evidence="3">Osteopetrosis-associated transmembrane protein 1</fullName>
    </submittedName>
</protein>
<dbReference type="Proteomes" id="UP000515152">
    <property type="component" value="Chromosome 15"/>
</dbReference>
<sequence>MCLRMGLFLTDAFVLTFFVLGIVQISATKRDFSVAGSEVSGHGALMPMSGARFLPESSPFKAHKIAYDFSLSLSSSFPEDLEVSDYCLALLGIFGERYVTYVKCLVSHARPVKICEKCYANYNNLREIYNNISSDSMGPGNMSCHDSLVRSDRLMLVYMLYSSMEEIWSTASCTHCFTPDEKSLSNNTLHILTALNTSLSCFETHQGNHTELCKECKALYRSLSELYSTMEYNNILCIDLEDAMNVTRRLWSKTYGCSFPREETVPVIAVSGFMLFLPVIFYLSSFLHSEQKKRKLIHPKRAKSSHSLMNIQDKFS</sequence>
<dbReference type="PANTHER" id="PTHR15644">
    <property type="entry name" value="OSTEOPETROSIS ASSOCIATED TRANSMEMBRANE PROTEIN 1"/>
    <property type="match status" value="1"/>
</dbReference>
<dbReference type="GeneID" id="105904200"/>